<feature type="domain" description="SAP" evidence="2">
    <location>
        <begin position="88"/>
        <end position="122"/>
    </location>
</feature>
<comment type="caution">
    <text evidence="3">The sequence shown here is derived from an EMBL/GenBank/DDBJ whole genome shotgun (WGS) entry which is preliminary data.</text>
</comment>
<dbReference type="PANTHER" id="PTHR35323">
    <property type="entry name" value="SAP DOMAIN-CONTAINING PROTEIN"/>
    <property type="match status" value="1"/>
</dbReference>
<organism evidence="3 4">
    <name type="scientific">Olea europaea subsp. europaea</name>
    <dbReference type="NCBI Taxonomy" id="158383"/>
    <lineage>
        <taxon>Eukaryota</taxon>
        <taxon>Viridiplantae</taxon>
        <taxon>Streptophyta</taxon>
        <taxon>Embryophyta</taxon>
        <taxon>Tracheophyta</taxon>
        <taxon>Spermatophyta</taxon>
        <taxon>Magnoliopsida</taxon>
        <taxon>eudicotyledons</taxon>
        <taxon>Gunneridae</taxon>
        <taxon>Pentapetalae</taxon>
        <taxon>asterids</taxon>
        <taxon>lamiids</taxon>
        <taxon>Lamiales</taxon>
        <taxon>Oleaceae</taxon>
        <taxon>Oleeae</taxon>
        <taxon>Olea</taxon>
    </lineage>
</organism>
<keyword evidence="4" id="KW-1185">Reference proteome</keyword>
<gene>
    <name evidence="3" type="ORF">OLEA9_A029418</name>
</gene>
<proteinExistence type="predicted"/>
<sequence length="148" mass="17443">MKSLKKRTFVEISSSESENAEDAVEKTSSSNSSEDDDDDDDWSEWNESEYEEEEEEEEEVEDNETHVQENDESMFNKVIKLLRERNDLQELNLVECKAYLRRHGLRLSGTKAECIERIKEHWRSVISFSMKYINSLCSFMMSFIICCS</sequence>
<protein>
    <recommendedName>
        <fullName evidence="2">SAP domain-containing protein</fullName>
    </recommendedName>
</protein>
<dbReference type="Gramene" id="OE9A029418T1">
    <property type="protein sequence ID" value="OE9A029418C1"/>
    <property type="gene ID" value="OE9A029418"/>
</dbReference>
<dbReference type="PANTHER" id="PTHR35323:SF2">
    <property type="entry name" value="SAP DOMAIN-CONTAINING PROTEIN"/>
    <property type="match status" value="1"/>
</dbReference>
<dbReference type="Gene3D" id="1.10.720.30">
    <property type="entry name" value="SAP domain"/>
    <property type="match status" value="1"/>
</dbReference>
<evidence type="ECO:0000256" key="1">
    <source>
        <dbReference type="SAM" id="MobiDB-lite"/>
    </source>
</evidence>
<dbReference type="OrthoDB" id="690722at2759"/>
<dbReference type="InterPro" id="IPR003034">
    <property type="entry name" value="SAP_dom"/>
</dbReference>
<reference evidence="3 4" key="1">
    <citation type="submission" date="2019-12" db="EMBL/GenBank/DDBJ databases">
        <authorList>
            <person name="Alioto T."/>
            <person name="Alioto T."/>
            <person name="Gomez Garrido J."/>
        </authorList>
    </citation>
    <scope>NUCLEOTIDE SEQUENCE [LARGE SCALE GENOMIC DNA]</scope>
</reference>
<dbReference type="AlphaFoldDB" id="A0A8S0VIS1"/>
<dbReference type="InterPro" id="IPR036361">
    <property type="entry name" value="SAP_dom_sf"/>
</dbReference>
<dbReference type="SUPFAM" id="SSF68906">
    <property type="entry name" value="SAP domain"/>
    <property type="match status" value="1"/>
</dbReference>
<evidence type="ECO:0000313" key="4">
    <source>
        <dbReference type="Proteomes" id="UP000594638"/>
    </source>
</evidence>
<evidence type="ECO:0000259" key="2">
    <source>
        <dbReference type="PROSITE" id="PS50800"/>
    </source>
</evidence>
<name>A0A8S0VIS1_OLEEU</name>
<evidence type="ECO:0000313" key="3">
    <source>
        <dbReference type="EMBL" id="CAA3032776.1"/>
    </source>
</evidence>
<dbReference type="Proteomes" id="UP000594638">
    <property type="component" value="Unassembled WGS sequence"/>
</dbReference>
<dbReference type="EMBL" id="CACTIH010009686">
    <property type="protein sequence ID" value="CAA3032776.1"/>
    <property type="molecule type" value="Genomic_DNA"/>
</dbReference>
<feature type="compositionally biased region" description="Acidic residues" evidence="1">
    <location>
        <begin position="33"/>
        <end position="62"/>
    </location>
</feature>
<dbReference type="PROSITE" id="PS50800">
    <property type="entry name" value="SAP"/>
    <property type="match status" value="1"/>
</dbReference>
<feature type="region of interest" description="Disordered" evidence="1">
    <location>
        <begin position="1"/>
        <end position="72"/>
    </location>
</feature>
<accession>A0A8S0VIS1</accession>
<dbReference type="Pfam" id="PF02037">
    <property type="entry name" value="SAP"/>
    <property type="match status" value="1"/>
</dbReference>